<dbReference type="EMBL" id="GEGO01001145">
    <property type="protein sequence ID" value="JAR94259.1"/>
    <property type="molecule type" value="Transcribed_RNA"/>
</dbReference>
<keyword evidence="1" id="KW-1133">Transmembrane helix</keyword>
<reference evidence="2" key="1">
    <citation type="journal article" date="2018" name="PLoS Negl. Trop. Dis.">
        <title>Sialome diversity of ticks revealed by RNAseq of single tick salivary glands.</title>
        <authorList>
            <person name="Perner J."/>
            <person name="Kropackova S."/>
            <person name="Kopacek P."/>
            <person name="Ribeiro J.M."/>
        </authorList>
    </citation>
    <scope>NUCLEOTIDE SEQUENCE</scope>
    <source>
        <strain evidence="2">Siblings of single egg batch collected in Ceske Budejovice</strain>
        <tissue evidence="2">Salivary glands</tissue>
    </source>
</reference>
<organism evidence="2">
    <name type="scientific">Ixodes ricinus</name>
    <name type="common">Common tick</name>
    <name type="synonym">Acarus ricinus</name>
    <dbReference type="NCBI Taxonomy" id="34613"/>
    <lineage>
        <taxon>Eukaryota</taxon>
        <taxon>Metazoa</taxon>
        <taxon>Ecdysozoa</taxon>
        <taxon>Arthropoda</taxon>
        <taxon>Chelicerata</taxon>
        <taxon>Arachnida</taxon>
        <taxon>Acari</taxon>
        <taxon>Parasitiformes</taxon>
        <taxon>Ixodida</taxon>
        <taxon>Ixodoidea</taxon>
        <taxon>Ixodidae</taxon>
        <taxon>Ixodinae</taxon>
        <taxon>Ixodes</taxon>
    </lineage>
</organism>
<evidence type="ECO:0000256" key="1">
    <source>
        <dbReference type="SAM" id="Phobius"/>
    </source>
</evidence>
<protein>
    <submittedName>
        <fullName evidence="2">Uncharacterized protein</fullName>
    </submittedName>
</protein>
<feature type="transmembrane region" description="Helical" evidence="1">
    <location>
        <begin position="20"/>
        <end position="36"/>
    </location>
</feature>
<keyword evidence="1" id="KW-0812">Transmembrane</keyword>
<sequence length="84" mass="9700">MTGLLALRFVYCLWEASTGHRFIVFFSLWCFVVALLEHTVCSFYFYIHMYGTILFILMIIYPSCLNLPPLSAILQKKPKKTSAA</sequence>
<proteinExistence type="predicted"/>
<evidence type="ECO:0000313" key="2">
    <source>
        <dbReference type="EMBL" id="JAR94259.1"/>
    </source>
</evidence>
<keyword evidence="1" id="KW-0472">Membrane</keyword>
<dbReference type="AlphaFoldDB" id="A0A147BTY9"/>
<accession>A0A147BTY9</accession>
<name>A0A147BTY9_IXORI</name>